<keyword evidence="6 12" id="KW-1133">Transmembrane helix</keyword>
<feature type="domain" description="CUB" evidence="13">
    <location>
        <begin position="123"/>
        <end position="237"/>
    </location>
</feature>
<dbReference type="EMBL" id="JAWJWF010000047">
    <property type="protein sequence ID" value="KAK6622249.1"/>
    <property type="molecule type" value="Genomic_DNA"/>
</dbReference>
<dbReference type="Gene3D" id="2.60.120.290">
    <property type="entry name" value="Spermadhesin, CUB domain"/>
    <property type="match status" value="1"/>
</dbReference>
<sequence length="1376" mass="152877">MAAGLQMFLFLFKSKYRRKNDNIVKNVWCLVVISMCVVSVFCYNECTENSCSGNGKCVNGTCICFDGWQGPSCQFCGGKVRNTLMFPKISYLLWALIKIMIHRMTTVRCVVLKLGSVYLSLNCRKKLSEPYGIIHDGIGNYSIDVKCSWLIDAGANASVRLHLEEFATECGWDHLYIFDGDSVNSPLLAVFSGLMYKDGYSVKRIPEIVAQSGSALLHFYSDVAYNMTGFNISYRINSCPSRYSNKNCSGHGVCIDGICTCDAMYQGEACDQPLCPNNCSHPQGRCNREKHRCECNSNFKGDDCSQIAHKGYWEMVESKGFLPVGSASHEAVVFRDSMYIIGGESYKRGKMTYIYDFTGNVWETLHMDNKPFPTGRYGHSAVLFGDKIYMYGGVEDNGNISNELWAFDVSSKIWENVTVRSDHCNGTGGLHSNGSHVCGPLRSVGHTATVVATQSKKSDRMIVVFGHSPIYGYLNTVQEFYFGTREWSIVKTRGHPVKGGYGHSATLDPYTHKIYVYGGLMSDRQSNPFLSDKLYSYDPNTHFWTLLRPGPSARYLHTASFLHPGLLLVFGGNTHNDTVHSHGAKCYSGEMLSYDVVCDSWQVLNVPKDLRADVARFGHSSVKFEGSLYIYGGFDGVMLNDILKYTPGKCDGANTQSSCLNNKPGLKCIWDRKNQKCISLSSVSKAVLDAETDRDGSANYVRCSERPRTDTHRAFKECSHLPDCISCVTTSFECQYCSGVKTVACVLGGGCKESHSSNTIPTNYGLKTEPLTSYEMCEFTDDPICHQLHSCQACTSHTYCGWDYAANRCQALKNLTTGESQFSVPIAVRSIHLASIVQWRNAFGVRMKGGALTRTLIQLLSLMDNAENGQQFKVDVEVQKQVLDSQAKARLQTEIILLKFGISSLINLGKPGCSFYRTCNECQSDPECGWCDDGSGTGLGKCLPGGNNGNYDISEIEANDVLTHFGLISQIQGGFGLKCSEDRWFFTKCPPCQCNGHSTCPNNSSVCKQPCGNLTTGDHCDRCVSGYHGNPVNGGHCSPCDCSNHGTLCNSETGRCFCTTKGIIGDKCDKCDLTNHYHGDPANGSCFYDLTIDYQFTFNLSKKDDRHFTQINFKNSPPKSDIDADFSISCSEFAKMNITIRTLGLPEKQILSDYICNKNSSFRSRFAKNEHIFGVIDNVTQTTFYVYVYDFQSPIVIVISFSQYPKLNLQQFFITFSTCFLLLLLIAALMWKIKQKYDMFRRRQRLFVELEQMASRPFSQVLVEIGEKEKMLEKNQNHEGCNDIVSNCTSLRKRKKDCPSPIALEPCSGNRAAVLSLLVRLPTCDEVYAPSGQSGLAIASALVTLGNPRKVSIDPTAKTDSKTKGRKSFSSQHPDS</sequence>
<dbReference type="Proteomes" id="UP001359485">
    <property type="component" value="Unassembled WGS sequence"/>
</dbReference>
<evidence type="ECO:0000313" key="16">
    <source>
        <dbReference type="Proteomes" id="UP001359485"/>
    </source>
</evidence>
<dbReference type="PANTHER" id="PTHR46376">
    <property type="entry name" value="LEUCINE-ZIPPER-LIKE TRANSCRIPTIONAL REGULATOR 1"/>
    <property type="match status" value="1"/>
</dbReference>
<evidence type="ECO:0000256" key="11">
    <source>
        <dbReference type="SAM" id="MobiDB-lite"/>
    </source>
</evidence>
<keyword evidence="8" id="KW-0325">Glycoprotein</keyword>
<dbReference type="PROSITE" id="PS50026">
    <property type="entry name" value="EGF_3"/>
    <property type="match status" value="1"/>
</dbReference>
<evidence type="ECO:0000256" key="7">
    <source>
        <dbReference type="ARBA" id="ARBA00023157"/>
    </source>
</evidence>
<dbReference type="SMART" id="SM00423">
    <property type="entry name" value="PSI"/>
    <property type="match status" value="4"/>
</dbReference>
<dbReference type="InterPro" id="IPR056863">
    <property type="entry name" value="LMN_ATRN_NET-like_EGF"/>
</dbReference>
<accession>A0ABR1AM48</accession>
<organism evidence="15 16">
    <name type="scientific">Polyplax serrata</name>
    <name type="common">Common mouse louse</name>
    <dbReference type="NCBI Taxonomy" id="468196"/>
    <lineage>
        <taxon>Eukaryota</taxon>
        <taxon>Metazoa</taxon>
        <taxon>Ecdysozoa</taxon>
        <taxon>Arthropoda</taxon>
        <taxon>Hexapoda</taxon>
        <taxon>Insecta</taxon>
        <taxon>Pterygota</taxon>
        <taxon>Neoptera</taxon>
        <taxon>Paraneoptera</taxon>
        <taxon>Psocodea</taxon>
        <taxon>Troctomorpha</taxon>
        <taxon>Phthiraptera</taxon>
        <taxon>Anoplura</taxon>
        <taxon>Polyplacidae</taxon>
        <taxon>Polyplax</taxon>
    </lineage>
</organism>
<dbReference type="Gene3D" id="2.10.25.10">
    <property type="entry name" value="Laminin"/>
    <property type="match status" value="2"/>
</dbReference>
<name>A0ABR1AM48_POLSC</name>
<dbReference type="InterPro" id="IPR000859">
    <property type="entry name" value="CUB_dom"/>
</dbReference>
<keyword evidence="2" id="KW-0880">Kelch repeat</keyword>
<evidence type="ECO:0000256" key="6">
    <source>
        <dbReference type="ARBA" id="ARBA00022989"/>
    </source>
</evidence>
<dbReference type="SUPFAM" id="SSF117281">
    <property type="entry name" value="Kelch motif"/>
    <property type="match status" value="2"/>
</dbReference>
<dbReference type="Pfam" id="PF00431">
    <property type="entry name" value="CUB"/>
    <property type="match status" value="1"/>
</dbReference>
<keyword evidence="3 12" id="KW-0812">Transmembrane</keyword>
<dbReference type="InterPro" id="IPR000742">
    <property type="entry name" value="EGF"/>
</dbReference>
<dbReference type="SUPFAM" id="SSF57196">
    <property type="entry name" value="EGF/Laminin"/>
    <property type="match status" value="1"/>
</dbReference>
<dbReference type="InterPro" id="IPR035914">
    <property type="entry name" value="Sperma_CUB_dom_sf"/>
</dbReference>
<dbReference type="Pfam" id="PF23106">
    <property type="entry name" value="EGF_Teneurin"/>
    <property type="match status" value="2"/>
</dbReference>
<dbReference type="SMART" id="SM00042">
    <property type="entry name" value="CUB"/>
    <property type="match status" value="1"/>
</dbReference>
<feature type="domain" description="EGF-like" evidence="14">
    <location>
        <begin position="271"/>
        <end position="305"/>
    </location>
</feature>
<dbReference type="InterPro" id="IPR056732">
    <property type="entry name" value="GBD_ATRN"/>
</dbReference>
<dbReference type="Gene3D" id="2.170.300.10">
    <property type="entry name" value="Tie2 ligand-binding domain superfamily"/>
    <property type="match status" value="1"/>
</dbReference>
<keyword evidence="7 10" id="KW-1015">Disulfide bond</keyword>
<feature type="disulfide bond" evidence="10">
    <location>
        <begin position="295"/>
        <end position="304"/>
    </location>
</feature>
<evidence type="ECO:0000256" key="12">
    <source>
        <dbReference type="SAM" id="Phobius"/>
    </source>
</evidence>
<evidence type="ECO:0000256" key="3">
    <source>
        <dbReference type="ARBA" id="ARBA00022692"/>
    </source>
</evidence>
<evidence type="ECO:0000256" key="8">
    <source>
        <dbReference type="ARBA" id="ARBA00023180"/>
    </source>
</evidence>
<evidence type="ECO:0000256" key="2">
    <source>
        <dbReference type="ARBA" id="ARBA00022441"/>
    </source>
</evidence>
<feature type="transmembrane region" description="Helical" evidence="12">
    <location>
        <begin position="1212"/>
        <end position="1233"/>
    </location>
</feature>
<dbReference type="SMART" id="SM00612">
    <property type="entry name" value="Kelch"/>
    <property type="match status" value="3"/>
</dbReference>
<dbReference type="PANTHER" id="PTHR46376:SF2">
    <property type="entry name" value="DISTRACTED, ISOFORM B"/>
    <property type="match status" value="1"/>
</dbReference>
<comment type="subcellular location">
    <subcellularLocation>
        <location evidence="1">Membrane</location>
        <topology evidence="1">Single-pass membrane protein</topology>
    </subcellularLocation>
</comment>
<gene>
    <name evidence="15" type="ORF">RUM44_002056</name>
</gene>
<evidence type="ECO:0000313" key="15">
    <source>
        <dbReference type="EMBL" id="KAK6622249.1"/>
    </source>
</evidence>
<dbReference type="InterPro" id="IPR002049">
    <property type="entry name" value="LE_dom"/>
</dbReference>
<dbReference type="Pfam" id="PF24973">
    <property type="entry name" value="EGF_LMN_ATRN"/>
    <property type="match status" value="1"/>
</dbReference>
<evidence type="ECO:0000259" key="13">
    <source>
        <dbReference type="PROSITE" id="PS01180"/>
    </source>
</evidence>
<keyword evidence="16" id="KW-1185">Reference proteome</keyword>
<dbReference type="PROSITE" id="PS00022">
    <property type="entry name" value="EGF_1"/>
    <property type="match status" value="2"/>
</dbReference>
<dbReference type="InterPro" id="IPR016201">
    <property type="entry name" value="PSI"/>
</dbReference>
<evidence type="ECO:0000256" key="4">
    <source>
        <dbReference type="ARBA" id="ARBA00022729"/>
    </source>
</evidence>
<comment type="caution">
    <text evidence="15">The sequence shown here is derived from an EMBL/GenBank/DDBJ whole genome shotgun (WGS) entry which is preliminary data.</text>
</comment>
<dbReference type="Pfam" id="PF24972">
    <property type="entry name" value="GBD_ATRN"/>
    <property type="match status" value="1"/>
</dbReference>
<dbReference type="CDD" id="cd00041">
    <property type="entry name" value="CUB"/>
    <property type="match status" value="1"/>
</dbReference>
<comment type="caution">
    <text evidence="10">Lacks conserved residue(s) required for the propagation of feature annotation.</text>
</comment>
<keyword evidence="5" id="KW-0677">Repeat</keyword>
<dbReference type="SMART" id="SM00180">
    <property type="entry name" value="EGF_Lam"/>
    <property type="match status" value="2"/>
</dbReference>
<reference evidence="15 16" key="1">
    <citation type="submission" date="2023-09" db="EMBL/GenBank/DDBJ databases">
        <title>Genomes of two closely related lineages of the louse Polyplax serrata with different host specificities.</title>
        <authorList>
            <person name="Martinu J."/>
            <person name="Tarabai H."/>
            <person name="Stefka J."/>
            <person name="Hypsa V."/>
        </authorList>
    </citation>
    <scope>NUCLEOTIDE SEQUENCE [LARGE SCALE GENOMIC DNA]</scope>
    <source>
        <strain evidence="15">98ZLc_SE</strain>
    </source>
</reference>
<dbReference type="Pfam" id="PF24981">
    <property type="entry name" value="Beta-prop_ATRN-LZTR1"/>
    <property type="match status" value="1"/>
</dbReference>
<dbReference type="SUPFAM" id="SSF49854">
    <property type="entry name" value="Spermadhesin, CUB domain"/>
    <property type="match status" value="1"/>
</dbReference>
<dbReference type="InterPro" id="IPR056737">
    <property type="entry name" value="Beta-prop_ATRN-MKLN-like"/>
</dbReference>
<evidence type="ECO:0000256" key="10">
    <source>
        <dbReference type="PROSITE-ProRule" id="PRU00076"/>
    </source>
</evidence>
<evidence type="ECO:0000256" key="9">
    <source>
        <dbReference type="ARBA" id="ARBA00023292"/>
    </source>
</evidence>
<proteinExistence type="predicted"/>
<evidence type="ECO:0008006" key="17">
    <source>
        <dbReference type="Google" id="ProtNLM"/>
    </source>
</evidence>
<dbReference type="CDD" id="cd00055">
    <property type="entry name" value="EGF_Lam"/>
    <property type="match status" value="1"/>
</dbReference>
<dbReference type="SMART" id="SM00181">
    <property type="entry name" value="EGF"/>
    <property type="match status" value="5"/>
</dbReference>
<evidence type="ECO:0000259" key="14">
    <source>
        <dbReference type="PROSITE" id="PS50026"/>
    </source>
</evidence>
<protein>
    <recommendedName>
        <fullName evidence="17">Attractin</fullName>
    </recommendedName>
</protein>
<dbReference type="InterPro" id="IPR015915">
    <property type="entry name" value="Kelch-typ_b-propeller"/>
</dbReference>
<feature type="region of interest" description="Disordered" evidence="11">
    <location>
        <begin position="1350"/>
        <end position="1376"/>
    </location>
</feature>
<keyword evidence="9" id="KW-0424">Laminin EGF-like domain</keyword>
<keyword evidence="12" id="KW-0472">Membrane</keyword>
<dbReference type="Gene3D" id="2.120.10.80">
    <property type="entry name" value="Kelch-type beta propeller"/>
    <property type="match status" value="2"/>
</dbReference>
<evidence type="ECO:0000256" key="5">
    <source>
        <dbReference type="ARBA" id="ARBA00022737"/>
    </source>
</evidence>
<keyword evidence="4" id="KW-0732">Signal</keyword>
<dbReference type="InterPro" id="IPR006652">
    <property type="entry name" value="Kelch_1"/>
</dbReference>
<dbReference type="InterPro" id="IPR051568">
    <property type="entry name" value="LZTR1/Attractin"/>
</dbReference>
<evidence type="ECO:0000256" key="1">
    <source>
        <dbReference type="ARBA" id="ARBA00004167"/>
    </source>
</evidence>
<dbReference type="PROSITE" id="PS01180">
    <property type="entry name" value="CUB"/>
    <property type="match status" value="1"/>
</dbReference>
<keyword evidence="10" id="KW-0245">EGF-like domain</keyword>